<dbReference type="Gramene" id="Zm00001eb008470_T004">
    <property type="protein sequence ID" value="Zm00001eb008470_P004"/>
    <property type="gene ID" value="Zm00001eb008470"/>
</dbReference>
<dbReference type="Pfam" id="PF13855">
    <property type="entry name" value="LRR_8"/>
    <property type="match status" value="1"/>
</dbReference>
<dbReference type="InterPro" id="IPR003591">
    <property type="entry name" value="Leu-rich_rpt_typical-subtyp"/>
</dbReference>
<reference evidence="6" key="3">
    <citation type="submission" date="2021-05" db="UniProtKB">
        <authorList>
            <consortium name="EnsemblPlants"/>
        </authorList>
    </citation>
    <scope>IDENTIFICATION</scope>
    <source>
        <strain evidence="6">cv. B73</strain>
    </source>
</reference>
<name>A0A804LFY5_MAIZE</name>
<keyword evidence="1" id="KW-0433">Leucine-rich repeat</keyword>
<comment type="function">
    <text evidence="4">Leucine-rich repeat protein that likely mediates protein interactions, possibly in the context of signal transduction.</text>
</comment>
<dbReference type="SMART" id="SM00369">
    <property type="entry name" value="LRR_TYP"/>
    <property type="match status" value="5"/>
</dbReference>
<evidence type="ECO:0000256" key="3">
    <source>
        <dbReference type="ARBA" id="ARBA00023786"/>
    </source>
</evidence>
<dbReference type="OrthoDB" id="676979at2759"/>
<dbReference type="SUPFAM" id="SSF52058">
    <property type="entry name" value="L domain-like"/>
    <property type="match status" value="1"/>
</dbReference>
<feature type="domain" description="Disease resistance R13L4/SHOC-2-like LRR" evidence="5">
    <location>
        <begin position="85"/>
        <end position="165"/>
    </location>
</feature>
<protein>
    <recommendedName>
        <fullName evidence="5">Disease resistance R13L4/SHOC-2-like LRR domain-containing protein</fullName>
    </recommendedName>
</protein>
<evidence type="ECO:0000259" key="5">
    <source>
        <dbReference type="Pfam" id="PF23598"/>
    </source>
</evidence>
<dbReference type="GO" id="GO:0005737">
    <property type="term" value="C:cytoplasm"/>
    <property type="evidence" value="ECO:0000318"/>
    <property type="project" value="GO_Central"/>
</dbReference>
<dbReference type="PANTHER" id="PTHR48051:SF1">
    <property type="entry name" value="RAS SUPPRESSOR PROTEIN 1"/>
    <property type="match status" value="1"/>
</dbReference>
<reference evidence="7" key="1">
    <citation type="submission" date="2015-12" db="EMBL/GenBank/DDBJ databases">
        <title>Update maize B73 reference genome by single molecule sequencing technologies.</title>
        <authorList>
            <consortium name="Maize Genome Sequencing Project"/>
            <person name="Ware D."/>
        </authorList>
    </citation>
    <scope>NUCLEOTIDE SEQUENCE [LARGE SCALE GENOMIC DNA]</scope>
    <source>
        <strain evidence="7">cv. B73</strain>
    </source>
</reference>
<dbReference type="Gene3D" id="3.80.10.10">
    <property type="entry name" value="Ribonuclease Inhibitor"/>
    <property type="match status" value="2"/>
</dbReference>
<dbReference type="Pfam" id="PF23598">
    <property type="entry name" value="LRR_14"/>
    <property type="match status" value="1"/>
</dbReference>
<dbReference type="Proteomes" id="UP000007305">
    <property type="component" value="Chromosome 1"/>
</dbReference>
<dbReference type="PROSITE" id="PS51450">
    <property type="entry name" value="LRR"/>
    <property type="match status" value="1"/>
</dbReference>
<evidence type="ECO:0000313" key="6">
    <source>
        <dbReference type="EnsemblPlants" id="Zm00001eb008470_P004"/>
    </source>
</evidence>
<sequence length="292" mass="32304">MGCCSSRSSDSPASRVTRWRSTGIVALRDARLKEVPNEVLQVGNSLRTLDLTNNKLVEIPQEIGTLANMQRLVLAGNLIEIIPANIGYLQNLKILTLDRNRISILPEELGSLSNLQQLSVPQNFLLCLPKSIGDLRNMSVLNVSDNKLKELPESIGGCSSLEEFQANGNAIEDVPASICNLVCLKSLSLNGNKIRQLPQNLLKDCTALQSLSLHDNPITMDQFQQVSLHEASRVFLHPRLPCLGCSHFSFSYLLQMDGFGEFEARRRKKFDKQIDSGVMMGSTALDEGVDFH</sequence>
<evidence type="ECO:0000256" key="1">
    <source>
        <dbReference type="ARBA" id="ARBA00022614"/>
    </source>
</evidence>
<reference evidence="6" key="2">
    <citation type="submission" date="2019-07" db="EMBL/GenBank/DDBJ databases">
        <authorList>
            <person name="Seetharam A."/>
            <person name="Woodhouse M."/>
            <person name="Cannon E."/>
        </authorList>
    </citation>
    <scope>NUCLEOTIDE SEQUENCE [LARGE SCALE GENOMIC DNA]</scope>
    <source>
        <strain evidence="6">cv. B73</strain>
    </source>
</reference>
<organism evidence="6 7">
    <name type="scientific">Zea mays</name>
    <name type="common">Maize</name>
    <dbReference type="NCBI Taxonomy" id="4577"/>
    <lineage>
        <taxon>Eukaryota</taxon>
        <taxon>Viridiplantae</taxon>
        <taxon>Streptophyta</taxon>
        <taxon>Embryophyta</taxon>
        <taxon>Tracheophyta</taxon>
        <taxon>Spermatophyta</taxon>
        <taxon>Magnoliopsida</taxon>
        <taxon>Liliopsida</taxon>
        <taxon>Poales</taxon>
        <taxon>Poaceae</taxon>
        <taxon>PACMAD clade</taxon>
        <taxon>Panicoideae</taxon>
        <taxon>Andropogonodae</taxon>
        <taxon>Andropogoneae</taxon>
        <taxon>Tripsacinae</taxon>
        <taxon>Zea</taxon>
    </lineage>
</organism>
<keyword evidence="7" id="KW-1185">Reference proteome</keyword>
<dbReference type="AlphaFoldDB" id="A0A804LFY5"/>
<evidence type="ECO:0000256" key="2">
    <source>
        <dbReference type="ARBA" id="ARBA00022737"/>
    </source>
</evidence>
<keyword evidence="2" id="KW-0677">Repeat</keyword>
<keyword evidence="8" id="KW-1267">Proteomics identification</keyword>
<comment type="similarity">
    <text evidence="3">Belongs to the SHOC2 family.</text>
</comment>
<dbReference type="InterPro" id="IPR055414">
    <property type="entry name" value="LRR_R13L4/SHOC2-like"/>
</dbReference>
<dbReference type="InterPro" id="IPR032675">
    <property type="entry name" value="LRR_dom_sf"/>
</dbReference>
<accession>A0A804LFY5</accession>
<evidence type="ECO:0000256" key="4">
    <source>
        <dbReference type="ARBA" id="ARBA00037519"/>
    </source>
</evidence>
<dbReference type="EnsemblPlants" id="Zm00001eb008470_T004">
    <property type="protein sequence ID" value="Zm00001eb008470_P004"/>
    <property type="gene ID" value="Zm00001eb008470"/>
</dbReference>
<evidence type="ECO:0000313" key="7">
    <source>
        <dbReference type="Proteomes" id="UP000007305"/>
    </source>
</evidence>
<proteinExistence type="evidence at protein level"/>
<dbReference type="InterPro" id="IPR050216">
    <property type="entry name" value="LRR_domain-containing"/>
</dbReference>
<evidence type="ECO:0007829" key="8">
    <source>
        <dbReference type="PeptideAtlas" id="A0A804LFY5"/>
    </source>
</evidence>
<dbReference type="InterPro" id="IPR001611">
    <property type="entry name" value="Leu-rich_rpt"/>
</dbReference>
<gene>
    <name evidence="6" type="primary">LOC100281951</name>
</gene>
<dbReference type="PANTHER" id="PTHR48051">
    <property type="match status" value="1"/>
</dbReference>
<dbReference type="SMART" id="SM00364">
    <property type="entry name" value="LRR_BAC"/>
    <property type="match status" value="6"/>
</dbReference>